<keyword evidence="6" id="KW-1185">Reference proteome</keyword>
<dbReference type="Proteomes" id="UP001165289">
    <property type="component" value="Unassembled WGS sequence"/>
</dbReference>
<feature type="coiled-coil region" evidence="3">
    <location>
        <begin position="166"/>
        <end position="193"/>
    </location>
</feature>
<dbReference type="PANTHER" id="PTHR24104:SF25">
    <property type="entry name" value="PROTEIN LIN-41"/>
    <property type="match status" value="1"/>
</dbReference>
<dbReference type="PROSITE" id="PS51125">
    <property type="entry name" value="NHL"/>
    <property type="match status" value="1"/>
</dbReference>
<dbReference type="InterPro" id="IPR001258">
    <property type="entry name" value="NHL_repeat"/>
</dbReference>
<dbReference type="GO" id="GO:0061630">
    <property type="term" value="F:ubiquitin protein ligase activity"/>
    <property type="evidence" value="ECO:0007669"/>
    <property type="project" value="TreeGrafter"/>
</dbReference>
<dbReference type="EMBL" id="JAKMXF010000334">
    <property type="protein sequence ID" value="KAI6647974.1"/>
    <property type="molecule type" value="Genomic_DNA"/>
</dbReference>
<dbReference type="GO" id="GO:0008270">
    <property type="term" value="F:zinc ion binding"/>
    <property type="evidence" value="ECO:0007669"/>
    <property type="project" value="UniProtKB-KW"/>
</dbReference>
<dbReference type="AlphaFoldDB" id="A0AAV7JHL8"/>
<dbReference type="GO" id="GO:0043161">
    <property type="term" value="P:proteasome-mediated ubiquitin-dependent protein catabolic process"/>
    <property type="evidence" value="ECO:0007669"/>
    <property type="project" value="TreeGrafter"/>
</dbReference>
<proteinExistence type="predicted"/>
<name>A0AAV7JHL8_9METZ</name>
<keyword evidence="3" id="KW-0175">Coiled coil</keyword>
<organism evidence="5 6">
    <name type="scientific">Oopsacas minuta</name>
    <dbReference type="NCBI Taxonomy" id="111878"/>
    <lineage>
        <taxon>Eukaryota</taxon>
        <taxon>Metazoa</taxon>
        <taxon>Porifera</taxon>
        <taxon>Hexactinellida</taxon>
        <taxon>Hexasterophora</taxon>
        <taxon>Lyssacinosida</taxon>
        <taxon>Leucopsacidae</taxon>
        <taxon>Oopsacas</taxon>
    </lineage>
</organism>
<dbReference type="InterPro" id="IPR011042">
    <property type="entry name" value="6-blade_b-propeller_TolB-like"/>
</dbReference>
<dbReference type="Pfam" id="PF01436">
    <property type="entry name" value="NHL"/>
    <property type="match status" value="1"/>
</dbReference>
<comment type="caution">
    <text evidence="5">The sequence shown here is derived from an EMBL/GenBank/DDBJ whole genome shotgun (WGS) entry which is preliminary data.</text>
</comment>
<evidence type="ECO:0000256" key="1">
    <source>
        <dbReference type="ARBA" id="ARBA00022737"/>
    </source>
</evidence>
<dbReference type="SUPFAM" id="SSF101898">
    <property type="entry name" value="NHL repeat"/>
    <property type="match status" value="1"/>
</dbReference>
<evidence type="ECO:0000256" key="3">
    <source>
        <dbReference type="SAM" id="Coils"/>
    </source>
</evidence>
<feature type="region of interest" description="Disordered" evidence="4">
    <location>
        <begin position="1"/>
        <end position="63"/>
    </location>
</feature>
<evidence type="ECO:0000313" key="5">
    <source>
        <dbReference type="EMBL" id="KAI6647974.1"/>
    </source>
</evidence>
<evidence type="ECO:0000313" key="6">
    <source>
        <dbReference type="Proteomes" id="UP001165289"/>
    </source>
</evidence>
<evidence type="ECO:0000256" key="2">
    <source>
        <dbReference type="PROSITE-ProRule" id="PRU00504"/>
    </source>
</evidence>
<dbReference type="PANTHER" id="PTHR24104">
    <property type="entry name" value="E3 UBIQUITIN-PROTEIN LIGASE NHLRC1-RELATED"/>
    <property type="match status" value="1"/>
</dbReference>
<feature type="repeat" description="NHL" evidence="2">
    <location>
        <begin position="406"/>
        <end position="449"/>
    </location>
</feature>
<gene>
    <name evidence="5" type="ORF">LOD99_8302</name>
</gene>
<dbReference type="GO" id="GO:0000209">
    <property type="term" value="P:protein polyubiquitination"/>
    <property type="evidence" value="ECO:0007669"/>
    <property type="project" value="TreeGrafter"/>
</dbReference>
<reference evidence="5 6" key="1">
    <citation type="journal article" date="2023" name="BMC Biol.">
        <title>The compact genome of the sponge Oopsacas minuta (Hexactinellida) is lacking key metazoan core genes.</title>
        <authorList>
            <person name="Santini S."/>
            <person name="Schenkelaars Q."/>
            <person name="Jourda C."/>
            <person name="Duchesne M."/>
            <person name="Belahbib H."/>
            <person name="Rocher C."/>
            <person name="Selva M."/>
            <person name="Riesgo A."/>
            <person name="Vervoort M."/>
            <person name="Leys S.P."/>
            <person name="Kodjabachian L."/>
            <person name="Le Bivic A."/>
            <person name="Borchiellini C."/>
            <person name="Claverie J.M."/>
            <person name="Renard E."/>
        </authorList>
    </citation>
    <scope>NUCLEOTIDE SEQUENCE [LARGE SCALE GENOMIC DNA]</scope>
    <source>
        <strain evidence="5">SPO-2</strain>
    </source>
</reference>
<dbReference type="InterPro" id="IPR050952">
    <property type="entry name" value="TRIM-NHL_E3_ligases"/>
</dbReference>
<accession>A0AAV7JHL8</accession>
<keyword evidence="1" id="KW-0677">Repeat</keyword>
<sequence length="534" mass="60294">MENNNSHNSHSNRPRFFPFINSRSRESSPSPRRSGHRTPHRTPSGSSHNEMIEARSRCSTPMTSSTGIFQELRDDSSVCQDSINLSTIAVPPPSVTLRNLIRDSQSRVTAVNQQLSRVEQQIVRCRNAENNICQQIATQYDKYIQILQDRKELALRKVKNIYNKVIQEIATQESHLRKQAERLEQAILEATTERKIEIQVELSSYELLDVEGDPLTLKLGEMRDQFSTLLNETSTDDVIMLPDVKFNIDKDIEFQLKRLGHVIIEVNTPPQDELLKINMGVQSPYGLNVGADNQLHVLDWETNTLYIMDLKHPQNAHKCSLGRSLTRKSVHSVVAAPSGYYISFPNKNALRFVSIELKSSMEITAIDWYVFSRPHGLSLTEKDNIVLADTNNNRVLVCSPDLNKVVFQIKSTEDGEGQFLHPREIAVTPSYDIVVLHEGYPCIHVYSPTGDLRYKFGSIGNPAKELDRPQSLSVASDGDIFVGNVGFIGIYSSDGVSMTRVWRQGVVQRLAVTSDRRVIYRGVSKEGIMIDTCL</sequence>
<dbReference type="Gene3D" id="2.120.10.30">
    <property type="entry name" value="TolB, C-terminal domain"/>
    <property type="match status" value="1"/>
</dbReference>
<protein>
    <submittedName>
        <fullName evidence="5">E3 ubiquitin-protein ligase TRIM71-like</fullName>
    </submittedName>
</protein>
<evidence type="ECO:0000256" key="4">
    <source>
        <dbReference type="SAM" id="MobiDB-lite"/>
    </source>
</evidence>
<feature type="compositionally biased region" description="Low complexity" evidence="4">
    <location>
        <begin position="1"/>
        <end position="11"/>
    </location>
</feature>